<dbReference type="SUPFAM" id="SSF50998">
    <property type="entry name" value="Quinoprotein alcohol dehydrogenase-like"/>
    <property type="match status" value="2"/>
</dbReference>
<gene>
    <name evidence="3" type="ORF">JM949_08065</name>
</gene>
<dbReference type="PANTHER" id="PTHR34512:SF30">
    <property type="entry name" value="OUTER MEMBRANE PROTEIN ASSEMBLY FACTOR BAMB"/>
    <property type="match status" value="1"/>
</dbReference>
<feature type="region of interest" description="Disordered" evidence="1">
    <location>
        <begin position="1"/>
        <end position="29"/>
    </location>
</feature>
<evidence type="ECO:0000313" key="3">
    <source>
        <dbReference type="EMBL" id="MBM0275410.1"/>
    </source>
</evidence>
<dbReference type="Gene3D" id="2.130.10.10">
    <property type="entry name" value="YVTN repeat-like/Quinoprotein amine dehydrogenase"/>
    <property type="match status" value="1"/>
</dbReference>
<dbReference type="EMBL" id="JAEVHL010000023">
    <property type="protein sequence ID" value="MBM0275410.1"/>
    <property type="molecule type" value="Genomic_DNA"/>
</dbReference>
<keyword evidence="4" id="KW-1185">Reference proteome</keyword>
<dbReference type="InterPro" id="IPR002372">
    <property type="entry name" value="PQQ_rpt_dom"/>
</dbReference>
<evidence type="ECO:0000256" key="1">
    <source>
        <dbReference type="SAM" id="MobiDB-lite"/>
    </source>
</evidence>
<name>A0ABS1YDC5_9ACTN</name>
<proteinExistence type="predicted"/>
<feature type="domain" description="Pyrrolo-quinoline quinone repeat" evidence="2">
    <location>
        <begin position="219"/>
        <end position="388"/>
    </location>
</feature>
<organism evidence="3 4">
    <name type="scientific">Micromonospora tarensis</name>
    <dbReference type="NCBI Taxonomy" id="2806100"/>
    <lineage>
        <taxon>Bacteria</taxon>
        <taxon>Bacillati</taxon>
        <taxon>Actinomycetota</taxon>
        <taxon>Actinomycetes</taxon>
        <taxon>Micromonosporales</taxon>
        <taxon>Micromonosporaceae</taxon>
        <taxon>Micromonospora</taxon>
    </lineage>
</organism>
<sequence>MASGGVRDAPPTPAFRHDPVKSVLPGRAGEPVDWTAEPAVCGHRRMRYDNRTLGRSIAVPVSATPAVVAGVGVVAASDDGFVRLLDPTLRKEYWRIRLTSSVYASLVVDRRRRHVVVAATNGELACVDLRGRLVWSATAGAPVCATPTVLPAADLLVVAAFHSRCLAVDLGTGRVVFEHALPRPWHAEHDGVASYRDAYASPAATAAGTAIVCCAEHVLCLGSDGTERWRTELGHPVKASPVALHETGEVLVCTVDGRCLLLDAETGEIRRQAALGSKITASPAVSGGVAAVGLQHDVTVGLDVRSLREVWRSDQGGPRSYTSVTVLPSGDFVATTGRGNMLCLGRRDGAFRWESSQVLGLPDHEPAMDITPVAAPDGNAYCASYAGDLYRFRFRSSDRGKRCP</sequence>
<dbReference type="InterPro" id="IPR011047">
    <property type="entry name" value="Quinoprotein_ADH-like_sf"/>
</dbReference>
<dbReference type="PANTHER" id="PTHR34512">
    <property type="entry name" value="CELL SURFACE PROTEIN"/>
    <property type="match status" value="1"/>
</dbReference>
<feature type="domain" description="Pyrrolo-quinoline quinone repeat" evidence="2">
    <location>
        <begin position="59"/>
        <end position="187"/>
    </location>
</feature>
<reference evidence="3 4" key="1">
    <citation type="submission" date="2021-01" db="EMBL/GenBank/DDBJ databases">
        <title>Draft genome sequence of Micromonospora sp. strain STR1s_6.</title>
        <authorList>
            <person name="Karlyshev A."/>
            <person name="Jawad R."/>
        </authorList>
    </citation>
    <scope>NUCLEOTIDE SEQUENCE [LARGE SCALE GENOMIC DNA]</scope>
    <source>
        <strain evidence="3 4">STR1S-6</strain>
    </source>
</reference>
<dbReference type="RefSeq" id="WP_203147809.1">
    <property type="nucleotide sequence ID" value="NZ_JAEVHL010000023.1"/>
</dbReference>
<dbReference type="Proteomes" id="UP000622245">
    <property type="component" value="Unassembled WGS sequence"/>
</dbReference>
<dbReference type="Gene3D" id="2.40.128.630">
    <property type="match status" value="1"/>
</dbReference>
<dbReference type="InterPro" id="IPR015943">
    <property type="entry name" value="WD40/YVTN_repeat-like_dom_sf"/>
</dbReference>
<evidence type="ECO:0000313" key="4">
    <source>
        <dbReference type="Proteomes" id="UP000622245"/>
    </source>
</evidence>
<accession>A0ABS1YDC5</accession>
<protein>
    <submittedName>
        <fullName evidence="3">PQQ-like beta-propeller repeat protein</fullName>
    </submittedName>
</protein>
<comment type="caution">
    <text evidence="3">The sequence shown here is derived from an EMBL/GenBank/DDBJ whole genome shotgun (WGS) entry which is preliminary data.</text>
</comment>
<dbReference type="Pfam" id="PF13360">
    <property type="entry name" value="PQQ_2"/>
    <property type="match status" value="2"/>
</dbReference>
<evidence type="ECO:0000259" key="2">
    <source>
        <dbReference type="Pfam" id="PF13360"/>
    </source>
</evidence>